<dbReference type="EC" id="4.1.1.111" evidence="5"/>
<dbReference type="Proteomes" id="UP000287798">
    <property type="component" value="Unassembled WGS sequence"/>
</dbReference>
<dbReference type="PANTHER" id="PTHR43413">
    <property type="entry name" value="TRANSCRIPTIONAL REGULATOR, ASNC FAMILY"/>
    <property type="match status" value="1"/>
</dbReference>
<dbReference type="InterPro" id="IPR036390">
    <property type="entry name" value="WH_DNA-bd_sf"/>
</dbReference>
<comment type="pathway">
    <text evidence="2">Porphyrin-containing compound metabolism.</text>
</comment>
<protein>
    <recommendedName>
        <fullName evidence="5">siroheme decarboxylase</fullName>
        <ecNumber evidence="5">4.1.1.111</ecNumber>
    </recommendedName>
</protein>
<evidence type="ECO:0000313" key="11">
    <source>
        <dbReference type="Proteomes" id="UP000287798"/>
    </source>
</evidence>
<keyword evidence="11" id="KW-1185">Reference proteome</keyword>
<comment type="similarity">
    <text evidence="3">Belongs to the Ahb/Nir family.</text>
</comment>
<name>A0A426QIZ6_9GAMM</name>
<gene>
    <name evidence="10" type="ORF">D6C00_07120</name>
</gene>
<dbReference type="PANTHER" id="PTHR43413:SF1">
    <property type="entry name" value="SIROHEME DECARBOXYLASE NIRL SUBUNIT"/>
    <property type="match status" value="1"/>
</dbReference>
<evidence type="ECO:0000256" key="4">
    <source>
        <dbReference type="ARBA" id="ARBA00023465"/>
    </source>
</evidence>
<evidence type="ECO:0000256" key="6">
    <source>
        <dbReference type="ARBA" id="ARBA00045291"/>
    </source>
</evidence>
<comment type="subunit">
    <text evidence="4">Probably forms a complex composed of NirD, NirL, NirG and NirH. All proteins are required for the total conversion of siroheme to didecarboxysiroheme.</text>
</comment>
<evidence type="ECO:0000256" key="7">
    <source>
        <dbReference type="ARBA" id="ARBA00048470"/>
    </source>
</evidence>
<accession>A0A426QIZ6</accession>
<comment type="caution">
    <text evidence="10">The sequence shown here is derived from an EMBL/GenBank/DDBJ whole genome shotgun (WGS) entry which is preliminary data.</text>
</comment>
<dbReference type="EMBL" id="QZMU01000001">
    <property type="protein sequence ID" value="RRQ21742.1"/>
    <property type="molecule type" value="Genomic_DNA"/>
</dbReference>
<evidence type="ECO:0000256" key="2">
    <source>
        <dbReference type="ARBA" id="ARBA00023444"/>
    </source>
</evidence>
<proteinExistence type="inferred from homology"/>
<comment type="function">
    <text evidence="6">Involved in heme d1 biosynthesis. Catalyzes the decarboxylation of siroheme into didecarboxysiroheme.</text>
</comment>
<sequence length="181" mass="19999">MSEALAKATSLNNGDLERRLIELTQAGLPLVPHPYHALADQLGVTADEVMATFRAMQARGVVRRIAAVPNHYRLGFRGNGMSVWDIPDALVREVGREVGALDFVSHCYIRPRALPDWPYNLFAMVHGRNRDAVHEQVAQIAGMLGERVRSYDVLFSTEVLKKTGFRASAHSVSTPPNPKGE</sequence>
<feature type="domain" description="Siroheme decarboxylase NirL-like HTH" evidence="9">
    <location>
        <begin position="17"/>
        <end position="63"/>
    </location>
</feature>
<evidence type="ECO:0000256" key="5">
    <source>
        <dbReference type="ARBA" id="ARBA00023471"/>
    </source>
</evidence>
<evidence type="ECO:0000256" key="1">
    <source>
        <dbReference type="ARBA" id="ARBA00023239"/>
    </source>
</evidence>
<dbReference type="SUPFAM" id="SSF46785">
    <property type="entry name" value="Winged helix' DNA-binding domain"/>
    <property type="match status" value="1"/>
</dbReference>
<keyword evidence="1" id="KW-0456">Lyase</keyword>
<feature type="domain" description="Siroheme decarboxylase AsnC-like ligand binding" evidence="8">
    <location>
        <begin position="73"/>
        <end position="161"/>
    </location>
</feature>
<evidence type="ECO:0000256" key="3">
    <source>
        <dbReference type="ARBA" id="ARBA00023457"/>
    </source>
</evidence>
<dbReference type="GO" id="GO:0016829">
    <property type="term" value="F:lyase activity"/>
    <property type="evidence" value="ECO:0007669"/>
    <property type="project" value="UniProtKB-KW"/>
</dbReference>
<dbReference type="InterPro" id="IPR053953">
    <property type="entry name" value="NirdL-like_HTH"/>
</dbReference>
<evidence type="ECO:0000313" key="10">
    <source>
        <dbReference type="EMBL" id="RRQ21742.1"/>
    </source>
</evidence>
<comment type="catalytic activity">
    <reaction evidence="7">
        <text>siroheme + 2 H(+) = 12,18-didecarboxysiroheme + 2 CO2</text>
        <dbReference type="Rhea" id="RHEA:19093"/>
        <dbReference type="ChEBI" id="CHEBI:15378"/>
        <dbReference type="ChEBI" id="CHEBI:16526"/>
        <dbReference type="ChEBI" id="CHEBI:60052"/>
        <dbReference type="ChEBI" id="CHEBI:140497"/>
        <dbReference type="EC" id="4.1.1.111"/>
    </reaction>
</comment>
<dbReference type="Gene3D" id="3.30.70.3460">
    <property type="match status" value="1"/>
</dbReference>
<dbReference type="OrthoDB" id="5568033at2"/>
<dbReference type="InterPro" id="IPR040523">
    <property type="entry name" value="AsnC_trans_reg2"/>
</dbReference>
<evidence type="ECO:0000259" key="8">
    <source>
        <dbReference type="Pfam" id="PF17805"/>
    </source>
</evidence>
<dbReference type="Pfam" id="PF22451">
    <property type="entry name" value="NirdL-like_HTH"/>
    <property type="match status" value="1"/>
</dbReference>
<evidence type="ECO:0000259" key="9">
    <source>
        <dbReference type="Pfam" id="PF22451"/>
    </source>
</evidence>
<dbReference type="Pfam" id="PF17805">
    <property type="entry name" value="AsnC_trans_reg2"/>
    <property type="match status" value="1"/>
</dbReference>
<reference evidence="10 11" key="1">
    <citation type="journal article" date="2010" name="Int. J. Syst. Evol. Microbiol.">
        <title>Thiohalobacter thiocyanaticus gen. nov., sp. nov., a moderately halophilic, sulfur-oxidizing gammaproteobacterium from hypersaline lakes, that utilizes thiocyanate.</title>
        <authorList>
            <person name="Sorokin D.Y."/>
            <person name="Kovaleva O.L."/>
            <person name="Tourova T.P."/>
            <person name="Muyzer G."/>
        </authorList>
    </citation>
    <scope>NUCLEOTIDE SEQUENCE [LARGE SCALE GENOMIC DNA]</scope>
    <source>
        <strain evidence="10 11">Hrh1</strain>
    </source>
</reference>
<dbReference type="InterPro" id="IPR050684">
    <property type="entry name" value="HTH-Siroheme_Decarb"/>
</dbReference>
<organism evidence="10 11">
    <name type="scientific">Thiohalobacter thiocyanaticus</name>
    <dbReference type="NCBI Taxonomy" id="585455"/>
    <lineage>
        <taxon>Bacteria</taxon>
        <taxon>Pseudomonadati</taxon>
        <taxon>Pseudomonadota</taxon>
        <taxon>Gammaproteobacteria</taxon>
        <taxon>Thiohalobacterales</taxon>
        <taxon>Thiohalobacteraceae</taxon>
        <taxon>Thiohalobacter</taxon>
    </lineage>
</organism>
<dbReference type="AlphaFoldDB" id="A0A426QIZ6"/>